<evidence type="ECO:0000313" key="2">
    <source>
        <dbReference type="Proteomes" id="UP000789759"/>
    </source>
</evidence>
<organism evidence="1 2">
    <name type="scientific">Cetraspora pellucida</name>
    <dbReference type="NCBI Taxonomy" id="1433469"/>
    <lineage>
        <taxon>Eukaryota</taxon>
        <taxon>Fungi</taxon>
        <taxon>Fungi incertae sedis</taxon>
        <taxon>Mucoromycota</taxon>
        <taxon>Glomeromycotina</taxon>
        <taxon>Glomeromycetes</taxon>
        <taxon>Diversisporales</taxon>
        <taxon>Gigasporaceae</taxon>
        <taxon>Cetraspora</taxon>
    </lineage>
</organism>
<proteinExistence type="predicted"/>
<sequence length="77" mass="8641">MGQDSCNLSPTKPKILVGYDPAYKLNLTPGVDFDINPSIDYLNYIDPMHGWYNPNSTQNTKFINELVSIVTTNIFDG</sequence>
<evidence type="ECO:0000313" key="1">
    <source>
        <dbReference type="EMBL" id="CAG8809617.1"/>
    </source>
</evidence>
<comment type="caution">
    <text evidence="1">The sequence shown here is derived from an EMBL/GenBank/DDBJ whole genome shotgun (WGS) entry which is preliminary data.</text>
</comment>
<accession>A0A9N9K5N5</accession>
<protein>
    <submittedName>
        <fullName evidence="1">23466_t:CDS:1</fullName>
    </submittedName>
</protein>
<gene>
    <name evidence="1" type="ORF">CPELLU_LOCUS18495</name>
</gene>
<dbReference type="Proteomes" id="UP000789759">
    <property type="component" value="Unassembled WGS sequence"/>
</dbReference>
<reference evidence="1" key="1">
    <citation type="submission" date="2021-06" db="EMBL/GenBank/DDBJ databases">
        <authorList>
            <person name="Kallberg Y."/>
            <person name="Tangrot J."/>
            <person name="Rosling A."/>
        </authorList>
    </citation>
    <scope>NUCLEOTIDE SEQUENCE</scope>
    <source>
        <strain evidence="1">FL966</strain>
    </source>
</reference>
<feature type="non-terminal residue" evidence="1">
    <location>
        <position position="77"/>
    </location>
</feature>
<name>A0A9N9K5N5_9GLOM</name>
<dbReference type="AlphaFoldDB" id="A0A9N9K5N5"/>
<dbReference type="EMBL" id="CAJVQA010037258">
    <property type="protein sequence ID" value="CAG8809617.1"/>
    <property type="molecule type" value="Genomic_DNA"/>
</dbReference>
<keyword evidence="2" id="KW-1185">Reference proteome</keyword>